<gene>
    <name evidence="1" type="ORF">F4821DRAFT_255811</name>
</gene>
<dbReference type="Proteomes" id="UP001497680">
    <property type="component" value="Unassembled WGS sequence"/>
</dbReference>
<dbReference type="EMBL" id="MU394290">
    <property type="protein sequence ID" value="KAI6090573.1"/>
    <property type="molecule type" value="Genomic_DNA"/>
</dbReference>
<accession>A0ACC0DD41</accession>
<name>A0ACC0DD41_9PEZI</name>
<evidence type="ECO:0000313" key="1">
    <source>
        <dbReference type="EMBL" id="KAI6090573.1"/>
    </source>
</evidence>
<evidence type="ECO:0000313" key="2">
    <source>
        <dbReference type="Proteomes" id="UP001497680"/>
    </source>
</evidence>
<protein>
    <submittedName>
        <fullName evidence="1">Uncharacterized protein</fullName>
    </submittedName>
</protein>
<reference evidence="1 2" key="1">
    <citation type="journal article" date="2022" name="New Phytol.">
        <title>Ecological generalism drives hyperdiversity of secondary metabolite gene clusters in xylarialean endophytes.</title>
        <authorList>
            <person name="Franco M.E.E."/>
            <person name="Wisecaver J.H."/>
            <person name="Arnold A.E."/>
            <person name="Ju Y.M."/>
            <person name="Slot J.C."/>
            <person name="Ahrendt S."/>
            <person name="Moore L.P."/>
            <person name="Eastman K.E."/>
            <person name="Scott K."/>
            <person name="Konkel Z."/>
            <person name="Mondo S.J."/>
            <person name="Kuo A."/>
            <person name="Hayes R.D."/>
            <person name="Haridas S."/>
            <person name="Andreopoulos B."/>
            <person name="Riley R."/>
            <person name="LaButti K."/>
            <person name="Pangilinan J."/>
            <person name="Lipzen A."/>
            <person name="Amirebrahimi M."/>
            <person name="Yan J."/>
            <person name="Adam C."/>
            <person name="Keymanesh K."/>
            <person name="Ng V."/>
            <person name="Louie K."/>
            <person name="Northen T."/>
            <person name="Drula E."/>
            <person name="Henrissat B."/>
            <person name="Hsieh H.M."/>
            <person name="Youens-Clark K."/>
            <person name="Lutzoni F."/>
            <person name="Miadlikowska J."/>
            <person name="Eastwood D.C."/>
            <person name="Hamelin R.C."/>
            <person name="Grigoriev I.V."/>
            <person name="U'Ren J.M."/>
        </authorList>
    </citation>
    <scope>NUCLEOTIDE SEQUENCE [LARGE SCALE GENOMIC DNA]</scope>
    <source>
        <strain evidence="1 2">ER1909</strain>
    </source>
</reference>
<comment type="caution">
    <text evidence="1">The sequence shown here is derived from an EMBL/GenBank/DDBJ whole genome shotgun (WGS) entry which is preliminary data.</text>
</comment>
<proteinExistence type="predicted"/>
<sequence length="258" mass="29105">MSDQSGGRADERLRVRKRRLDSFGRPARGGNAFAPLKDDAPSAGKRQRGEEESALSTTCYEATHYEVDENNIIRGLHPHPSKPTVFNFPPRVRSEEKRDVHSDSRASPIQWRCHAEVAIEVDEYKKALALHDLVDENNINLMVLNKDHGIIQGPSDQVQKMSEKALEALGISNQDRTHGHNRTVSGDLAYEKRVKNRRGGLVDMKYQYIPMDWSKAEGLRAKKFPLSGGELVVMMEFRLSDKSEPGNLKPGRRLVPIN</sequence>
<keyword evidence="2" id="KW-1185">Reference proteome</keyword>
<organism evidence="1 2">
    <name type="scientific">Hypoxylon rubiginosum</name>
    <dbReference type="NCBI Taxonomy" id="110542"/>
    <lineage>
        <taxon>Eukaryota</taxon>
        <taxon>Fungi</taxon>
        <taxon>Dikarya</taxon>
        <taxon>Ascomycota</taxon>
        <taxon>Pezizomycotina</taxon>
        <taxon>Sordariomycetes</taxon>
        <taxon>Xylariomycetidae</taxon>
        <taxon>Xylariales</taxon>
        <taxon>Hypoxylaceae</taxon>
        <taxon>Hypoxylon</taxon>
    </lineage>
</organism>